<dbReference type="EMBL" id="CP075546">
    <property type="protein sequence ID" value="QVV88880.1"/>
    <property type="molecule type" value="Genomic_DNA"/>
</dbReference>
<accession>A0A8E7AWX7</accession>
<feature type="repeat" description="TPR" evidence="3">
    <location>
        <begin position="220"/>
        <end position="253"/>
    </location>
</feature>
<dbReference type="GeneID" id="65098817"/>
<proteinExistence type="predicted"/>
<dbReference type="AlphaFoldDB" id="A0A8E7AWX7"/>
<evidence type="ECO:0000256" key="3">
    <source>
        <dbReference type="PROSITE-ProRule" id="PRU00339"/>
    </source>
</evidence>
<dbReference type="InterPro" id="IPR019734">
    <property type="entry name" value="TPR_rpt"/>
</dbReference>
<keyword evidence="5" id="KW-1185">Reference proteome</keyword>
<evidence type="ECO:0000313" key="5">
    <source>
        <dbReference type="Proteomes" id="UP000680656"/>
    </source>
</evidence>
<dbReference type="Pfam" id="PF13432">
    <property type="entry name" value="TPR_16"/>
    <property type="match status" value="2"/>
</dbReference>
<protein>
    <submittedName>
        <fullName evidence="4">Tetratricopeptide repeat protein</fullName>
    </submittedName>
</protein>
<dbReference type="RefSeq" id="WP_214419683.1">
    <property type="nucleotide sequence ID" value="NZ_CP075546.1"/>
</dbReference>
<dbReference type="SMART" id="SM00028">
    <property type="entry name" value="TPR"/>
    <property type="match status" value="12"/>
</dbReference>
<evidence type="ECO:0000313" key="4">
    <source>
        <dbReference type="EMBL" id="QVV88880.1"/>
    </source>
</evidence>
<reference evidence="4 5" key="1">
    <citation type="submission" date="2021-05" db="EMBL/GenBank/DDBJ databases">
        <title>A novel Methanospirillum isolate from a pyrite-forming mixed culture.</title>
        <authorList>
            <person name="Bunk B."/>
            <person name="Sproer C."/>
            <person name="Spring S."/>
            <person name="Pester M."/>
        </authorList>
    </citation>
    <scope>NUCLEOTIDE SEQUENCE [LARGE SCALE GENOMIC DNA]</scope>
    <source>
        <strain evidence="4 5">J.3.6.1-F.2.7.3</strain>
    </source>
</reference>
<dbReference type="PROSITE" id="PS50293">
    <property type="entry name" value="TPR_REGION"/>
    <property type="match status" value="2"/>
</dbReference>
<dbReference type="PANTHER" id="PTHR44943">
    <property type="entry name" value="CELLULOSE SYNTHASE OPERON PROTEIN C"/>
    <property type="match status" value="1"/>
</dbReference>
<evidence type="ECO:0000256" key="2">
    <source>
        <dbReference type="ARBA" id="ARBA00022803"/>
    </source>
</evidence>
<feature type="repeat" description="TPR" evidence="3">
    <location>
        <begin position="330"/>
        <end position="363"/>
    </location>
</feature>
<feature type="repeat" description="TPR" evidence="3">
    <location>
        <begin position="43"/>
        <end position="76"/>
    </location>
</feature>
<keyword evidence="1" id="KW-0677">Repeat</keyword>
<feature type="repeat" description="TPR" evidence="3">
    <location>
        <begin position="118"/>
        <end position="151"/>
    </location>
</feature>
<dbReference type="SUPFAM" id="SSF48452">
    <property type="entry name" value="TPR-like"/>
    <property type="match status" value="2"/>
</dbReference>
<feature type="repeat" description="TPR" evidence="3">
    <location>
        <begin position="364"/>
        <end position="397"/>
    </location>
</feature>
<dbReference type="SUPFAM" id="SSF81901">
    <property type="entry name" value="HCP-like"/>
    <property type="match status" value="1"/>
</dbReference>
<dbReference type="Gene3D" id="1.25.40.10">
    <property type="entry name" value="Tetratricopeptide repeat domain"/>
    <property type="match status" value="4"/>
</dbReference>
<feature type="repeat" description="TPR" evidence="3">
    <location>
        <begin position="296"/>
        <end position="329"/>
    </location>
</feature>
<dbReference type="PANTHER" id="PTHR44943:SF4">
    <property type="entry name" value="TPR REPEAT-CONTAINING PROTEIN MJ0798"/>
    <property type="match status" value="1"/>
</dbReference>
<dbReference type="InterPro" id="IPR011990">
    <property type="entry name" value="TPR-like_helical_dom_sf"/>
</dbReference>
<feature type="repeat" description="TPR" evidence="3">
    <location>
        <begin position="152"/>
        <end position="185"/>
    </location>
</feature>
<dbReference type="Pfam" id="PF00515">
    <property type="entry name" value="TPR_1"/>
    <property type="match status" value="2"/>
</dbReference>
<organism evidence="4 5">
    <name type="scientific">Methanospirillum purgamenti</name>
    <dbReference type="NCBI Taxonomy" id="2834276"/>
    <lineage>
        <taxon>Archaea</taxon>
        <taxon>Methanobacteriati</taxon>
        <taxon>Methanobacteriota</taxon>
        <taxon>Stenosarchaea group</taxon>
        <taxon>Methanomicrobia</taxon>
        <taxon>Methanomicrobiales</taxon>
        <taxon>Methanospirillaceae</taxon>
        <taxon>Methanospirillum</taxon>
    </lineage>
</organism>
<name>A0A8E7AWX7_9EURY</name>
<evidence type="ECO:0000256" key="1">
    <source>
        <dbReference type="ARBA" id="ARBA00022737"/>
    </source>
</evidence>
<dbReference type="PROSITE" id="PS50005">
    <property type="entry name" value="TPR"/>
    <property type="match status" value="7"/>
</dbReference>
<dbReference type="Pfam" id="PF13181">
    <property type="entry name" value="TPR_8"/>
    <property type="match status" value="2"/>
</dbReference>
<gene>
    <name evidence="4" type="ORF">KHC33_16495</name>
</gene>
<dbReference type="KEGG" id="mrtj:KHC33_16495"/>
<sequence length="431" mass="49324">MGWMSGSDSDSCFQKGMKLVNKKRYEEAVQQFHRGIECDKGHSNCWYGLGEALSGVKKYTQAEECYTRAFEINPDNDDYLIGKALNLRNLALMEKEPLKCFEAIECCNKVLTRNHDYVPALHAKGLTLWTLNKRDDAIEYFDKALKLDKNYDYPYELKGKYFFDQRKYHDAIDAYEIALKKSPRDPDILLSEGRCLMKIGAYHLAIKCFQLVIKQRGDDPHAYVLLGNSYKVLKQFDDAIEAYEQALEINPDNKTYKMQIAEAYLLQGNICLHKDKDPQTAIEYFNKTLEIAPRYSAAWFSKSIAYRKMGGYRNSLNAMLKTIEIDPNNAHAYFEMGKTLKSMGNETEAIDCFLQAIRIDPSYTEAMYILGNILVDAGRPSTAITYFDQIIDKDPGSSIAWYAKGKALKLMNETREANICFERAGKIAVSK</sequence>
<dbReference type="InterPro" id="IPR051685">
    <property type="entry name" value="Ycf3/AcsC/BcsC/TPR_MFPF"/>
</dbReference>
<dbReference type="Proteomes" id="UP000680656">
    <property type="component" value="Chromosome"/>
</dbReference>
<keyword evidence="2 3" id="KW-0802">TPR repeat</keyword>